<dbReference type="EMBL" id="CP012154">
    <property type="protein sequence ID" value="AKS41764.1"/>
    <property type="molecule type" value="Genomic_DNA"/>
</dbReference>
<proteinExistence type="predicted"/>
<reference evidence="2" key="1">
    <citation type="submission" date="2015-07" db="EMBL/GenBank/DDBJ databases">
        <authorList>
            <person name="Kim K.M."/>
        </authorList>
    </citation>
    <scope>NUCLEOTIDE SEQUENCE [LARGE SCALE GENOMIC DNA]</scope>
    <source>
        <strain evidence="2">KCTC 42284</strain>
    </source>
</reference>
<dbReference type="STRING" id="1579979.WM2015_1392"/>
<name>A0A0K0XVN7_9GAMM</name>
<organism evidence="1 2">
    <name type="scientific">Wenzhouxiangella marina</name>
    <dbReference type="NCBI Taxonomy" id="1579979"/>
    <lineage>
        <taxon>Bacteria</taxon>
        <taxon>Pseudomonadati</taxon>
        <taxon>Pseudomonadota</taxon>
        <taxon>Gammaproteobacteria</taxon>
        <taxon>Chromatiales</taxon>
        <taxon>Wenzhouxiangellaceae</taxon>
        <taxon>Wenzhouxiangella</taxon>
    </lineage>
</organism>
<dbReference type="Gene3D" id="1.20.120.910">
    <property type="entry name" value="DksA, coiled-coil domain"/>
    <property type="match status" value="1"/>
</dbReference>
<dbReference type="RefSeq" id="WP_049725381.1">
    <property type="nucleotide sequence ID" value="NZ_CP012154.1"/>
</dbReference>
<dbReference type="KEGG" id="wma:WM2015_1392"/>
<evidence type="ECO:0000313" key="1">
    <source>
        <dbReference type="EMBL" id="AKS41764.1"/>
    </source>
</evidence>
<dbReference type="OrthoDB" id="7067809at2"/>
<accession>A0A0K0XVN7</accession>
<evidence type="ECO:0000313" key="2">
    <source>
        <dbReference type="Proteomes" id="UP000066624"/>
    </source>
</evidence>
<dbReference type="Proteomes" id="UP000066624">
    <property type="component" value="Chromosome"/>
</dbReference>
<gene>
    <name evidence="1" type="ORF">WM2015_1392</name>
</gene>
<keyword evidence="2" id="KW-1185">Reference proteome</keyword>
<dbReference type="InterPro" id="IPR048487">
    <property type="entry name" value="DksA-like_N"/>
</dbReference>
<dbReference type="AlphaFoldDB" id="A0A0K0XVN7"/>
<dbReference type="Pfam" id="PF21173">
    <property type="entry name" value="DksA-like_N"/>
    <property type="match status" value="1"/>
</dbReference>
<protein>
    <submittedName>
        <fullName evidence="1">Uncharacterized protein</fullName>
    </submittedName>
</protein>
<sequence length="75" mass="8784">MSKDSIEALERRRDELRQRLQAIRKDLARGLDDDFEEQAQQLENQDTLMEIARLADEALQEVEAALSRARRNTDQ</sequence>